<accession>A0A7Y9DZS7</accession>
<protein>
    <submittedName>
        <fullName evidence="1">Uncharacterized protein</fullName>
    </submittedName>
</protein>
<evidence type="ECO:0000313" key="2">
    <source>
        <dbReference type="Proteomes" id="UP000535890"/>
    </source>
</evidence>
<comment type="caution">
    <text evidence="1">The sequence shown here is derived from an EMBL/GenBank/DDBJ whole genome shotgun (WGS) entry which is preliminary data.</text>
</comment>
<dbReference type="AlphaFoldDB" id="A0A7Y9DZS7"/>
<organism evidence="1 2">
    <name type="scientific">Actinomycetospora corticicola</name>
    <dbReference type="NCBI Taxonomy" id="663602"/>
    <lineage>
        <taxon>Bacteria</taxon>
        <taxon>Bacillati</taxon>
        <taxon>Actinomycetota</taxon>
        <taxon>Actinomycetes</taxon>
        <taxon>Pseudonocardiales</taxon>
        <taxon>Pseudonocardiaceae</taxon>
        <taxon>Actinomycetospora</taxon>
    </lineage>
</organism>
<dbReference type="RefSeq" id="WP_179796007.1">
    <property type="nucleotide sequence ID" value="NZ_BAABHP010000027.1"/>
</dbReference>
<dbReference type="Proteomes" id="UP000535890">
    <property type="component" value="Unassembled WGS sequence"/>
</dbReference>
<evidence type="ECO:0000313" key="1">
    <source>
        <dbReference type="EMBL" id="NYD38584.1"/>
    </source>
</evidence>
<reference evidence="1 2" key="1">
    <citation type="submission" date="2020-07" db="EMBL/GenBank/DDBJ databases">
        <title>Sequencing the genomes of 1000 actinobacteria strains.</title>
        <authorList>
            <person name="Klenk H.-P."/>
        </authorList>
    </citation>
    <scope>NUCLEOTIDE SEQUENCE [LARGE SCALE GENOMIC DNA]</scope>
    <source>
        <strain evidence="1 2">DSM 45772</strain>
    </source>
</reference>
<name>A0A7Y9DZS7_9PSEU</name>
<gene>
    <name evidence="1" type="ORF">BJ983_004686</name>
</gene>
<sequence length="81" mass="8807">MRIRLQDGPCAGEHDVRVIDSAPPPEEYLVLVEKGPRTPTDGVNGGTIPGVNVFAVHRLARRDPDGTPVYGFAGQRHTRGY</sequence>
<keyword evidence="2" id="KW-1185">Reference proteome</keyword>
<proteinExistence type="predicted"/>
<dbReference type="EMBL" id="JACCBN010000001">
    <property type="protein sequence ID" value="NYD38584.1"/>
    <property type="molecule type" value="Genomic_DNA"/>
</dbReference>